<name>A0A515ESL8_9BURK</name>
<dbReference type="EMBL" id="CP036282">
    <property type="protein sequence ID" value="QDL55655.1"/>
    <property type="molecule type" value="Genomic_DNA"/>
</dbReference>
<evidence type="ECO:0000259" key="1">
    <source>
        <dbReference type="PROSITE" id="PS51186"/>
    </source>
</evidence>
<sequence length="220" mass="24588">MFWGMVGDSEGCGLRQEGRTLRQVPLPWPCQNGPTRVSPPLPQHTMTTITFTLADPHTHRADLLRLSKEYMDWVLGELSALTGASPEAMMGMPVATYVESTLDKVCGELPPVGAFYLVHADGVLAGMGGLRRVEDGVGEVKRIYVRPDQRGKRLGEAIMQRVLADAADFGYARMLLDSAPFMQSAHRLYENMGFQYRSAYEPTEVPPQFHAIWRFMERGQ</sequence>
<dbReference type="PANTHER" id="PTHR43305">
    <property type="entry name" value="FAMILY N-ACETYLTRANSFERASE, PUTATIVE (AFU_ORTHOLOGUE AFUA_2G01380)-RELATED"/>
    <property type="match status" value="1"/>
</dbReference>
<accession>A0A515ESL8</accession>
<protein>
    <submittedName>
        <fullName evidence="2">N-acetyltransferase</fullName>
    </submittedName>
</protein>
<proteinExistence type="predicted"/>
<dbReference type="SUPFAM" id="SSF55729">
    <property type="entry name" value="Acyl-CoA N-acyltransferases (Nat)"/>
    <property type="match status" value="1"/>
</dbReference>
<dbReference type="Gene3D" id="3.40.630.30">
    <property type="match status" value="1"/>
</dbReference>
<feature type="domain" description="N-acetyltransferase" evidence="1">
    <location>
        <begin position="49"/>
        <end position="219"/>
    </location>
</feature>
<reference evidence="3" key="1">
    <citation type="submission" date="2019-02" db="EMBL/GenBank/DDBJ databases">
        <title>Complete genome sequence of Rhodoferax sp. Gr-4.</title>
        <authorList>
            <person name="Jin L."/>
        </authorList>
    </citation>
    <scope>NUCLEOTIDE SEQUENCE [LARGE SCALE GENOMIC DNA]</scope>
    <source>
        <strain evidence="3">Gr-4</strain>
    </source>
</reference>
<dbReference type="GO" id="GO:0016747">
    <property type="term" value="F:acyltransferase activity, transferring groups other than amino-acyl groups"/>
    <property type="evidence" value="ECO:0007669"/>
    <property type="project" value="InterPro"/>
</dbReference>
<dbReference type="Proteomes" id="UP000317365">
    <property type="component" value="Chromosome"/>
</dbReference>
<dbReference type="KEGG" id="rhg:EXZ61_16580"/>
<dbReference type="PROSITE" id="PS51186">
    <property type="entry name" value="GNAT"/>
    <property type="match status" value="1"/>
</dbReference>
<dbReference type="InterPro" id="IPR052777">
    <property type="entry name" value="Acetyltransferase_Enz"/>
</dbReference>
<dbReference type="Pfam" id="PF00583">
    <property type="entry name" value="Acetyltransf_1"/>
    <property type="match status" value="1"/>
</dbReference>
<dbReference type="InterPro" id="IPR016181">
    <property type="entry name" value="Acyl_CoA_acyltransferase"/>
</dbReference>
<dbReference type="InterPro" id="IPR000182">
    <property type="entry name" value="GNAT_dom"/>
</dbReference>
<evidence type="ECO:0000313" key="3">
    <source>
        <dbReference type="Proteomes" id="UP000317365"/>
    </source>
</evidence>
<dbReference type="CDD" id="cd04301">
    <property type="entry name" value="NAT_SF"/>
    <property type="match status" value="1"/>
</dbReference>
<gene>
    <name evidence="2" type="ORF">EXZ61_16580</name>
</gene>
<evidence type="ECO:0000313" key="2">
    <source>
        <dbReference type="EMBL" id="QDL55655.1"/>
    </source>
</evidence>
<keyword evidence="3" id="KW-1185">Reference proteome</keyword>
<dbReference type="PANTHER" id="PTHR43305:SF1">
    <property type="entry name" value="FAMILY N-ACETYLTRANSFERASE, PUTATIVE (AFU_ORTHOLOGUE AFUA_2G01380)-RELATED"/>
    <property type="match status" value="1"/>
</dbReference>
<organism evidence="2 3">
    <name type="scientific">Rhodoferax aquaticus</name>
    <dbReference type="NCBI Taxonomy" id="2527691"/>
    <lineage>
        <taxon>Bacteria</taxon>
        <taxon>Pseudomonadati</taxon>
        <taxon>Pseudomonadota</taxon>
        <taxon>Betaproteobacteria</taxon>
        <taxon>Burkholderiales</taxon>
        <taxon>Comamonadaceae</taxon>
        <taxon>Rhodoferax</taxon>
    </lineage>
</organism>
<reference evidence="3" key="2">
    <citation type="journal article" date="2020" name="Int. J. Syst. Evol. Microbiol.">
        <title>Genomic insights into a novel species Rhodoferax aquaticus sp. nov., isolated from freshwater.</title>
        <authorList>
            <person name="Li T."/>
            <person name="Zhuo Y."/>
            <person name="Jin C.Z."/>
            <person name="Wu X."/>
            <person name="Ko S.R."/>
            <person name="Jin F.J."/>
            <person name="Ahn C.Y."/>
            <person name="Oh H.M."/>
            <person name="Lee H.G."/>
            <person name="Jin L."/>
        </authorList>
    </citation>
    <scope>NUCLEOTIDE SEQUENCE [LARGE SCALE GENOMIC DNA]</scope>
    <source>
        <strain evidence="3">Gr-4</strain>
    </source>
</reference>
<dbReference type="AlphaFoldDB" id="A0A515ESL8"/>